<dbReference type="InterPro" id="IPR016181">
    <property type="entry name" value="Acyl_CoA_acyltransferase"/>
</dbReference>
<dbReference type="AlphaFoldDB" id="A0A1I0ATW7"/>
<dbReference type="OrthoDB" id="5292888at2"/>
<protein>
    <submittedName>
        <fullName evidence="4">L-amino acid N-acyltransferase YncA</fullName>
    </submittedName>
</protein>
<gene>
    <name evidence="4" type="ORF">SAMN05421676_102258</name>
</gene>
<keyword evidence="2 4" id="KW-0012">Acyltransferase</keyword>
<proteinExistence type="predicted"/>
<evidence type="ECO:0000259" key="3">
    <source>
        <dbReference type="PROSITE" id="PS51186"/>
    </source>
</evidence>
<dbReference type="PROSITE" id="PS51186">
    <property type="entry name" value="GNAT"/>
    <property type="match status" value="1"/>
</dbReference>
<reference evidence="5" key="1">
    <citation type="submission" date="2016-10" db="EMBL/GenBank/DDBJ databases">
        <authorList>
            <person name="Varghese N."/>
            <person name="Submissions S."/>
        </authorList>
    </citation>
    <scope>NUCLEOTIDE SEQUENCE [LARGE SCALE GENOMIC DNA]</scope>
    <source>
        <strain evidence="5">CGMCC 1.3566</strain>
    </source>
</reference>
<dbReference type="SUPFAM" id="SSF55729">
    <property type="entry name" value="Acyl-CoA N-acyltransferases (Nat)"/>
    <property type="match status" value="1"/>
</dbReference>
<dbReference type="InterPro" id="IPR050832">
    <property type="entry name" value="Bact_Acetyltransf"/>
</dbReference>
<keyword evidence="5" id="KW-1185">Reference proteome</keyword>
<accession>A0A1I0ATW7</accession>
<dbReference type="Pfam" id="PF00583">
    <property type="entry name" value="Acetyltransf_1"/>
    <property type="match status" value="1"/>
</dbReference>
<dbReference type="Proteomes" id="UP000199095">
    <property type="component" value="Unassembled WGS sequence"/>
</dbReference>
<dbReference type="STRING" id="237682.SAMN05421676_102258"/>
<evidence type="ECO:0000313" key="5">
    <source>
        <dbReference type="Proteomes" id="UP000199095"/>
    </source>
</evidence>
<dbReference type="Gene3D" id="3.40.630.30">
    <property type="match status" value="1"/>
</dbReference>
<evidence type="ECO:0000256" key="2">
    <source>
        <dbReference type="ARBA" id="ARBA00023315"/>
    </source>
</evidence>
<name>A0A1I0ATW7_9BACI</name>
<evidence type="ECO:0000313" key="4">
    <source>
        <dbReference type="EMBL" id="SES97849.1"/>
    </source>
</evidence>
<dbReference type="InterPro" id="IPR000182">
    <property type="entry name" value="GNAT_dom"/>
</dbReference>
<sequence length="180" mass="20729">MFSVRKAVLSDASFIAKVHVDSWRSTYRNLVREEDLAQEASYEHRKVFWETILKKHFHNQILYVAENDDNQVVGFVSGGEERSKKFDYDGEIYAIYLLEEYQGLGIGKTLLNAFMEEAQRLGYQSILVWVLTLNPSSHFYQYLGAQPIEAEEITIGEGTYEETAYGWPNINKKGLSSINL</sequence>
<dbReference type="GO" id="GO:0016747">
    <property type="term" value="F:acyltransferase activity, transferring groups other than amino-acyl groups"/>
    <property type="evidence" value="ECO:0007669"/>
    <property type="project" value="InterPro"/>
</dbReference>
<keyword evidence="1 4" id="KW-0808">Transferase</keyword>
<dbReference type="EMBL" id="FOHJ01000002">
    <property type="protein sequence ID" value="SES97849.1"/>
    <property type="molecule type" value="Genomic_DNA"/>
</dbReference>
<dbReference type="PANTHER" id="PTHR43877">
    <property type="entry name" value="AMINOALKYLPHOSPHONATE N-ACETYLTRANSFERASE-RELATED-RELATED"/>
    <property type="match status" value="1"/>
</dbReference>
<dbReference type="CDD" id="cd04301">
    <property type="entry name" value="NAT_SF"/>
    <property type="match status" value="1"/>
</dbReference>
<dbReference type="RefSeq" id="WP_093132077.1">
    <property type="nucleotide sequence ID" value="NZ_FOHJ01000002.1"/>
</dbReference>
<organism evidence="4 5">
    <name type="scientific">Salinibacillus kushneri</name>
    <dbReference type="NCBI Taxonomy" id="237682"/>
    <lineage>
        <taxon>Bacteria</taxon>
        <taxon>Bacillati</taxon>
        <taxon>Bacillota</taxon>
        <taxon>Bacilli</taxon>
        <taxon>Bacillales</taxon>
        <taxon>Bacillaceae</taxon>
        <taxon>Salinibacillus</taxon>
    </lineage>
</organism>
<feature type="domain" description="N-acetyltransferase" evidence="3">
    <location>
        <begin position="2"/>
        <end position="166"/>
    </location>
</feature>
<evidence type="ECO:0000256" key="1">
    <source>
        <dbReference type="ARBA" id="ARBA00022679"/>
    </source>
</evidence>